<dbReference type="InterPro" id="IPR019491">
    <property type="entry name" value="Lipoate_protein_ligase_C"/>
</dbReference>
<evidence type="ECO:0000256" key="4">
    <source>
        <dbReference type="ARBA" id="ARBA00022598"/>
    </source>
</evidence>
<evidence type="ECO:0000259" key="8">
    <source>
        <dbReference type="PROSITE" id="PS51733"/>
    </source>
</evidence>
<sequence>MSHIYVSQENDPYFNVAAEYQLFLGAKENVSLFLWQNESTVIFGRNQNVYAESDLAYLKRTGIVPVRRFSGGGAVFQDMGNVNFTFIVKENFANADAFLSVIQQAVSSLGLECTFSGRNDLLCEGKKFSGHAYYIDNGRYLYHGTIMVHVDLDKLSGALSPSLLKLQSKGIASVRSRVINLSQLDHTITIKAVQQAMIAAFRNMYGQHLPIEYVNQTNLQPETFEQLQSKQWIYGESPEFSITEERKLSFGNVTLSAEIENGRIQRMKIYTDSLYTLEFVELEQRLIHTLFDSNEVFAQINEFVERL</sequence>
<dbReference type="PANTHER" id="PTHR12561">
    <property type="entry name" value="LIPOATE-PROTEIN LIGASE"/>
    <property type="match status" value="1"/>
</dbReference>
<dbReference type="Gene3D" id="3.30.390.50">
    <property type="entry name" value="CO dehydrogenase flavoprotein, C-terminal domain"/>
    <property type="match status" value="1"/>
</dbReference>
<dbReference type="Proteomes" id="UP000567067">
    <property type="component" value="Unassembled WGS sequence"/>
</dbReference>
<dbReference type="InterPro" id="IPR004562">
    <property type="entry name" value="LipoylTrfase_LipoateP_Ligase"/>
</dbReference>
<dbReference type="SUPFAM" id="SSF82649">
    <property type="entry name" value="SufE/NifU"/>
    <property type="match status" value="1"/>
</dbReference>
<dbReference type="PROSITE" id="PS51733">
    <property type="entry name" value="BPL_LPL_CATALYTIC"/>
    <property type="match status" value="1"/>
</dbReference>
<evidence type="ECO:0000256" key="1">
    <source>
        <dbReference type="ARBA" id="ARBA00005085"/>
    </source>
</evidence>
<dbReference type="EMBL" id="JACJIP010000003">
    <property type="protein sequence ID" value="MBA9084327.1"/>
    <property type="molecule type" value="Genomic_DNA"/>
</dbReference>
<dbReference type="NCBIfam" id="TIGR00545">
    <property type="entry name" value="lipoyltrans"/>
    <property type="match status" value="1"/>
</dbReference>
<dbReference type="EC" id="6.3.1.20" evidence="3"/>
<keyword evidence="5" id="KW-0547">Nucleotide-binding</keyword>
<comment type="catalytic activity">
    <reaction evidence="7">
        <text>L-lysyl-[lipoyl-carrier protein] + (R)-lipoate + ATP = N(6)-[(R)-lipoyl]-L-lysyl-[lipoyl-carrier protein] + AMP + diphosphate + H(+)</text>
        <dbReference type="Rhea" id="RHEA:49288"/>
        <dbReference type="Rhea" id="RHEA-COMP:10500"/>
        <dbReference type="Rhea" id="RHEA-COMP:10502"/>
        <dbReference type="ChEBI" id="CHEBI:15378"/>
        <dbReference type="ChEBI" id="CHEBI:29969"/>
        <dbReference type="ChEBI" id="CHEBI:30616"/>
        <dbReference type="ChEBI" id="CHEBI:33019"/>
        <dbReference type="ChEBI" id="CHEBI:83088"/>
        <dbReference type="ChEBI" id="CHEBI:83099"/>
        <dbReference type="ChEBI" id="CHEBI:456215"/>
        <dbReference type="EC" id="6.3.1.20"/>
    </reaction>
</comment>
<keyword evidence="4 9" id="KW-0436">Ligase</keyword>
<evidence type="ECO:0000256" key="2">
    <source>
        <dbReference type="ARBA" id="ARBA00005124"/>
    </source>
</evidence>
<dbReference type="Pfam" id="PF10437">
    <property type="entry name" value="Lip_prot_lig_C"/>
    <property type="match status" value="1"/>
</dbReference>
<evidence type="ECO:0000256" key="5">
    <source>
        <dbReference type="ARBA" id="ARBA00022741"/>
    </source>
</evidence>
<dbReference type="InterPro" id="IPR045864">
    <property type="entry name" value="aa-tRNA-synth_II/BPL/LPL"/>
</dbReference>
<comment type="pathway">
    <text evidence="2">Protein modification; protein lipoylation via exogenous pathway; protein N(6)-(lipoyl)lysine from lipoate: step 1/2.</text>
</comment>
<organism evidence="9 10">
    <name type="scientific">Fontibacillus solani</name>
    <dbReference type="NCBI Taxonomy" id="1572857"/>
    <lineage>
        <taxon>Bacteria</taxon>
        <taxon>Bacillati</taxon>
        <taxon>Bacillota</taxon>
        <taxon>Bacilli</taxon>
        <taxon>Bacillales</taxon>
        <taxon>Paenibacillaceae</taxon>
        <taxon>Fontibacillus</taxon>
    </lineage>
</organism>
<dbReference type="GO" id="GO:0005737">
    <property type="term" value="C:cytoplasm"/>
    <property type="evidence" value="ECO:0007669"/>
    <property type="project" value="TreeGrafter"/>
</dbReference>
<dbReference type="Gene3D" id="3.30.930.10">
    <property type="entry name" value="Bira Bifunctional Protein, Domain 2"/>
    <property type="match status" value="1"/>
</dbReference>
<accession>A0A7W3SQF1</accession>
<keyword evidence="10" id="KW-1185">Reference proteome</keyword>
<dbReference type="GO" id="GO:0005524">
    <property type="term" value="F:ATP binding"/>
    <property type="evidence" value="ECO:0007669"/>
    <property type="project" value="UniProtKB-KW"/>
</dbReference>
<evidence type="ECO:0000256" key="6">
    <source>
        <dbReference type="ARBA" id="ARBA00022840"/>
    </source>
</evidence>
<gene>
    <name evidence="9" type="ORF">FHR92_000781</name>
</gene>
<name>A0A7W3SQF1_9BACL</name>
<dbReference type="GO" id="GO:0009249">
    <property type="term" value="P:protein lipoylation"/>
    <property type="evidence" value="ECO:0007669"/>
    <property type="project" value="InterPro"/>
</dbReference>
<evidence type="ECO:0000313" key="9">
    <source>
        <dbReference type="EMBL" id="MBA9084327.1"/>
    </source>
</evidence>
<proteinExistence type="predicted"/>
<protein>
    <recommendedName>
        <fullName evidence="3">lipoate--protein ligase</fullName>
        <ecNumber evidence="3">6.3.1.20</ecNumber>
    </recommendedName>
</protein>
<dbReference type="GO" id="GO:0016979">
    <property type="term" value="F:lipoate-protein ligase activity"/>
    <property type="evidence" value="ECO:0007669"/>
    <property type="project" value="UniProtKB-EC"/>
</dbReference>
<dbReference type="InterPro" id="IPR004143">
    <property type="entry name" value="BPL_LPL_catalytic"/>
</dbReference>
<evidence type="ECO:0000256" key="3">
    <source>
        <dbReference type="ARBA" id="ARBA00012367"/>
    </source>
</evidence>
<dbReference type="CDD" id="cd16443">
    <property type="entry name" value="LplA"/>
    <property type="match status" value="1"/>
</dbReference>
<evidence type="ECO:0000256" key="7">
    <source>
        <dbReference type="ARBA" id="ARBA00048037"/>
    </source>
</evidence>
<dbReference type="PANTHER" id="PTHR12561:SF3">
    <property type="entry name" value="LIPOYLTRANSFERASE 1, MITOCHONDRIAL"/>
    <property type="match status" value="1"/>
</dbReference>
<dbReference type="Pfam" id="PF21948">
    <property type="entry name" value="LplA-B_cat"/>
    <property type="match status" value="1"/>
</dbReference>
<evidence type="ECO:0000313" key="10">
    <source>
        <dbReference type="Proteomes" id="UP000567067"/>
    </source>
</evidence>
<dbReference type="GO" id="GO:0017118">
    <property type="term" value="F:lipoyltransferase activity"/>
    <property type="evidence" value="ECO:0007669"/>
    <property type="project" value="TreeGrafter"/>
</dbReference>
<comment type="caution">
    <text evidence="9">The sequence shown here is derived from an EMBL/GenBank/DDBJ whole genome shotgun (WGS) entry which is preliminary data.</text>
</comment>
<comment type="pathway">
    <text evidence="1">Protein modification; protein lipoylation via exogenous pathway; protein N(6)-(lipoyl)lysine from lipoate: step 2/2.</text>
</comment>
<dbReference type="RefSeq" id="WP_182534383.1">
    <property type="nucleotide sequence ID" value="NZ_JACJIP010000003.1"/>
</dbReference>
<keyword evidence="6" id="KW-0067">ATP-binding</keyword>
<dbReference type="SUPFAM" id="SSF55681">
    <property type="entry name" value="Class II aaRS and biotin synthetases"/>
    <property type="match status" value="1"/>
</dbReference>
<feature type="domain" description="BPL/LPL catalytic" evidence="8">
    <location>
        <begin position="26"/>
        <end position="209"/>
    </location>
</feature>
<dbReference type="AlphaFoldDB" id="A0A7W3SQF1"/>
<dbReference type="UniPathway" id="UPA00537">
    <property type="reaction ID" value="UER00594"/>
</dbReference>
<reference evidence="9 10" key="1">
    <citation type="submission" date="2020-08" db="EMBL/GenBank/DDBJ databases">
        <title>Genomic Encyclopedia of Type Strains, Phase III (KMG-III): the genomes of soil and plant-associated and newly described type strains.</title>
        <authorList>
            <person name="Whitman W."/>
        </authorList>
    </citation>
    <scope>NUCLEOTIDE SEQUENCE [LARGE SCALE GENOMIC DNA]</scope>
    <source>
        <strain evidence="9 10">CECT 8693</strain>
    </source>
</reference>